<keyword evidence="2" id="KW-0645">Protease</keyword>
<keyword evidence="14" id="KW-1185">Reference proteome</keyword>
<comment type="catalytic activity">
    <reaction evidence="7">
        <text>Preferential cleavage: (Ac)2-L-Lys-D-Ala-|-D-Ala. Also transpeptidation of peptidyl-alanyl moieties that are N-acyl substituents of D-alanine.</text>
        <dbReference type="EC" id="3.4.16.4"/>
    </reaction>
</comment>
<accession>A0ABU8Y021</accession>
<evidence type="ECO:0000256" key="7">
    <source>
        <dbReference type="ARBA" id="ARBA00034000"/>
    </source>
</evidence>
<feature type="compositionally biased region" description="Low complexity" evidence="9">
    <location>
        <begin position="706"/>
        <end position="727"/>
    </location>
</feature>
<dbReference type="SUPFAM" id="SSF53955">
    <property type="entry name" value="Lysozyme-like"/>
    <property type="match status" value="1"/>
</dbReference>
<evidence type="ECO:0000256" key="4">
    <source>
        <dbReference type="ARBA" id="ARBA00022679"/>
    </source>
</evidence>
<comment type="caution">
    <text evidence="13">The sequence shown here is derived from an EMBL/GenBank/DDBJ whole genome shotgun (WGS) entry which is preliminary data.</text>
</comment>
<dbReference type="RefSeq" id="WP_288794213.1">
    <property type="nucleotide sequence ID" value="NZ_JBBMGJ010000003.1"/>
</dbReference>
<evidence type="ECO:0000256" key="2">
    <source>
        <dbReference type="ARBA" id="ARBA00022670"/>
    </source>
</evidence>
<dbReference type="PANTHER" id="PTHR32282:SF34">
    <property type="entry name" value="PENICILLIN-BINDING PROTEIN 1A"/>
    <property type="match status" value="1"/>
</dbReference>
<proteinExistence type="predicted"/>
<gene>
    <name evidence="13" type="ORF">WMQ01_02540</name>
</gene>
<dbReference type="InterPro" id="IPR001264">
    <property type="entry name" value="Glyco_trans_51"/>
</dbReference>
<dbReference type="EMBL" id="JBBMGJ010000003">
    <property type="protein sequence ID" value="MEK0144951.1"/>
    <property type="molecule type" value="Genomic_DNA"/>
</dbReference>
<dbReference type="InterPro" id="IPR050396">
    <property type="entry name" value="Glycosyltr_51/Transpeptidase"/>
</dbReference>
<organism evidence="13 14">
    <name type="scientific">Corynebacterium yonathiae</name>
    <dbReference type="NCBI Taxonomy" id="2913504"/>
    <lineage>
        <taxon>Bacteria</taxon>
        <taxon>Bacillati</taxon>
        <taxon>Actinomycetota</taxon>
        <taxon>Actinomycetes</taxon>
        <taxon>Mycobacteriales</taxon>
        <taxon>Corynebacteriaceae</taxon>
        <taxon>Corynebacterium</taxon>
    </lineage>
</organism>
<feature type="region of interest" description="Disordered" evidence="9">
    <location>
        <begin position="677"/>
        <end position="753"/>
    </location>
</feature>
<evidence type="ECO:0000259" key="12">
    <source>
        <dbReference type="Pfam" id="PF00912"/>
    </source>
</evidence>
<evidence type="ECO:0000313" key="13">
    <source>
        <dbReference type="EMBL" id="MEK0144951.1"/>
    </source>
</evidence>
<keyword evidence="6" id="KW-0511">Multifunctional enzyme</keyword>
<feature type="domain" description="Glycosyl transferase family 51" evidence="12">
    <location>
        <begin position="79"/>
        <end position="251"/>
    </location>
</feature>
<keyword evidence="10" id="KW-0812">Transmembrane</keyword>
<dbReference type="Gene3D" id="1.10.3810.10">
    <property type="entry name" value="Biosynthetic peptidoglycan transglycosylase-like"/>
    <property type="match status" value="1"/>
</dbReference>
<dbReference type="SUPFAM" id="SSF56601">
    <property type="entry name" value="beta-lactamase/transpeptidase-like"/>
    <property type="match status" value="1"/>
</dbReference>
<name>A0ABU8Y021_9CORY</name>
<evidence type="ECO:0000256" key="10">
    <source>
        <dbReference type="SAM" id="Phobius"/>
    </source>
</evidence>
<evidence type="ECO:0000256" key="6">
    <source>
        <dbReference type="ARBA" id="ARBA00023268"/>
    </source>
</evidence>
<feature type="compositionally biased region" description="Basic and acidic residues" evidence="9">
    <location>
        <begin position="686"/>
        <end position="699"/>
    </location>
</feature>
<feature type="domain" description="Penicillin-binding protein transpeptidase" evidence="11">
    <location>
        <begin position="347"/>
        <end position="600"/>
    </location>
</feature>
<evidence type="ECO:0000259" key="11">
    <source>
        <dbReference type="Pfam" id="PF00905"/>
    </source>
</evidence>
<evidence type="ECO:0000256" key="3">
    <source>
        <dbReference type="ARBA" id="ARBA00022676"/>
    </source>
</evidence>
<protein>
    <submittedName>
        <fullName evidence="13">Transglycosylase domain-containing protein</fullName>
        <ecNumber evidence="13">2.4.-.-</ecNumber>
    </submittedName>
</protein>
<evidence type="ECO:0000256" key="8">
    <source>
        <dbReference type="ARBA" id="ARBA00049902"/>
    </source>
</evidence>
<dbReference type="InterPro" id="IPR001460">
    <property type="entry name" value="PCN-bd_Tpept"/>
</dbReference>
<dbReference type="Pfam" id="PF00912">
    <property type="entry name" value="Transgly"/>
    <property type="match status" value="1"/>
</dbReference>
<dbReference type="InterPro" id="IPR012338">
    <property type="entry name" value="Beta-lactam/transpept-like"/>
</dbReference>
<dbReference type="GO" id="GO:0016757">
    <property type="term" value="F:glycosyltransferase activity"/>
    <property type="evidence" value="ECO:0007669"/>
    <property type="project" value="UniProtKB-KW"/>
</dbReference>
<reference evidence="13 14" key="1">
    <citation type="submission" date="2024-01" db="EMBL/GenBank/DDBJ databases">
        <title>Description of two novel Corynebacterium species isolated from human nasal passages and skin.</title>
        <authorList>
            <person name="Popowitch E."/>
            <person name="Tran T.H."/>
            <person name="Escapa I.F."/>
            <person name="Bhatt E."/>
            <person name="Sozat A.K."/>
            <person name="Roberts A.Q."/>
            <person name="Segre J.A."/>
            <person name="Kong H."/>
            <person name="Conlan S."/>
            <person name="Lemon K.P."/>
            <person name="Kelly M.S."/>
        </authorList>
    </citation>
    <scope>NUCLEOTIDE SEQUENCE [LARGE SCALE GENOMIC DNA]</scope>
    <source>
        <strain evidence="13 14">KPL2619</strain>
    </source>
</reference>
<dbReference type="EC" id="2.4.-.-" evidence="13"/>
<dbReference type="Pfam" id="PF00905">
    <property type="entry name" value="Transpeptidase"/>
    <property type="match status" value="1"/>
</dbReference>
<evidence type="ECO:0000313" key="14">
    <source>
        <dbReference type="Proteomes" id="UP001371299"/>
    </source>
</evidence>
<dbReference type="Proteomes" id="UP001371299">
    <property type="component" value="Unassembled WGS sequence"/>
</dbReference>
<keyword evidence="4 13" id="KW-0808">Transferase</keyword>
<dbReference type="InterPro" id="IPR036950">
    <property type="entry name" value="PBP_transglycosylase"/>
</dbReference>
<dbReference type="PANTHER" id="PTHR32282">
    <property type="entry name" value="BINDING PROTEIN TRANSPEPTIDASE, PUTATIVE-RELATED"/>
    <property type="match status" value="1"/>
</dbReference>
<dbReference type="InterPro" id="IPR023346">
    <property type="entry name" value="Lysozyme-like_dom_sf"/>
</dbReference>
<keyword evidence="5" id="KW-0378">Hydrolase</keyword>
<dbReference type="Gene3D" id="3.40.710.10">
    <property type="entry name" value="DD-peptidase/beta-lactamase superfamily"/>
    <property type="match status" value="1"/>
</dbReference>
<sequence>MTEKESTGKSTKVARPSKKQAKKKHRIWPWVVLAFLLVFVALPAGLFAYAYSQYSVPEPKDLANNQVSTIYAGDNQTQLARLVPPEGNRTHVKLDEIPDYVQDSVLAAEDRDFWDNSGFSFTGLGRAVVGKVTGNEDAGGGSTITQQYVKNTLVGNEYSYVRKLRELIYSVKMTNEWDKKDILNAYLNTVYFGRNAYGIQAASNAYFDKDAKDLSPEEGAMLAGLIQSPSGLDPRVNQDGSEDRWNYVLDGLVDMGDLTQEQRDGMVFPETRDPAEYSAYTEAPGANGHIKDQVIRELEEVGITENEVSTGGLRITTTIDMNVQNNTIQAVDDQMAPLQDDARAASVTIDPKTGAVRGYFGGHDSNGWDYANSPLQTGSTFKIMALAAALQQGISLDTNYSSAPYQLPGSDVVNNVGGGCGVCNLREATKQSLNTSFLRLQADLKHGTQDTADMAHALGVAKSLPGIEKTLTEKGKQPFEGIVLGQYQSRPLDMATAMSTLANQGVWHNPHFVQRVENAAGDVLYEHPEDEGERRVSSNVANNVIEAMEPVAAWSNGALAGGRASASKTGTTQMGDTGNNKDAWMVGATPQLATAVWVGTADNTSAIFDQYGGIMYGAGAPTKIWKAVLDNSLANSEFQNFPAAYPIGFGNTGAGTAAPAYDPSWDSGAGDTQYYETPAEEAAPEEETKPAQPEKKPESPKPAPNPQRGNNGNNGNSGNSGNSGNGNKAPAQPETPSLDDLIGPDGDLADLLG</sequence>
<comment type="catalytic activity">
    <reaction evidence="8">
        <text>[GlcNAc-(1-&gt;4)-Mur2Ac(oyl-L-Ala-gamma-D-Glu-L-Lys-D-Ala-D-Ala)](n)-di-trans,octa-cis-undecaprenyl diphosphate + beta-D-GlcNAc-(1-&gt;4)-Mur2Ac(oyl-L-Ala-gamma-D-Glu-L-Lys-D-Ala-D-Ala)-di-trans,octa-cis-undecaprenyl diphosphate = [GlcNAc-(1-&gt;4)-Mur2Ac(oyl-L-Ala-gamma-D-Glu-L-Lys-D-Ala-D-Ala)](n+1)-di-trans,octa-cis-undecaprenyl diphosphate + di-trans,octa-cis-undecaprenyl diphosphate + H(+)</text>
        <dbReference type="Rhea" id="RHEA:23708"/>
        <dbReference type="Rhea" id="RHEA-COMP:9602"/>
        <dbReference type="Rhea" id="RHEA-COMP:9603"/>
        <dbReference type="ChEBI" id="CHEBI:15378"/>
        <dbReference type="ChEBI" id="CHEBI:58405"/>
        <dbReference type="ChEBI" id="CHEBI:60033"/>
        <dbReference type="ChEBI" id="CHEBI:78435"/>
        <dbReference type="EC" id="2.4.99.28"/>
    </reaction>
</comment>
<evidence type="ECO:0000256" key="5">
    <source>
        <dbReference type="ARBA" id="ARBA00022801"/>
    </source>
</evidence>
<evidence type="ECO:0000256" key="9">
    <source>
        <dbReference type="SAM" id="MobiDB-lite"/>
    </source>
</evidence>
<keyword evidence="10" id="KW-0472">Membrane</keyword>
<keyword evidence="3 13" id="KW-0328">Glycosyltransferase</keyword>
<keyword evidence="1" id="KW-0121">Carboxypeptidase</keyword>
<keyword evidence="10" id="KW-1133">Transmembrane helix</keyword>
<feature type="transmembrane region" description="Helical" evidence="10">
    <location>
        <begin position="27"/>
        <end position="51"/>
    </location>
</feature>
<evidence type="ECO:0000256" key="1">
    <source>
        <dbReference type="ARBA" id="ARBA00022645"/>
    </source>
</evidence>